<reference evidence="10 11" key="1">
    <citation type="submission" date="2020-08" db="EMBL/GenBank/DDBJ databases">
        <title>Sequencing the genomes of 1000 actinobacteria strains.</title>
        <authorList>
            <person name="Klenk H.-P."/>
        </authorList>
    </citation>
    <scope>NUCLEOTIDE SEQUENCE [LARGE SCALE GENOMIC DNA]</scope>
    <source>
        <strain evidence="10 11">DSM 12511</strain>
    </source>
</reference>
<dbReference type="Pfam" id="PF13620">
    <property type="entry name" value="CarboxypepD_reg"/>
    <property type="match status" value="1"/>
</dbReference>
<dbReference type="Proteomes" id="UP000537775">
    <property type="component" value="Unassembled WGS sequence"/>
</dbReference>
<evidence type="ECO:0000256" key="2">
    <source>
        <dbReference type="ARBA" id="ARBA00012595"/>
    </source>
</evidence>
<dbReference type="InterPro" id="IPR003961">
    <property type="entry name" value="FN3_dom"/>
</dbReference>
<keyword evidence="4" id="KW-0326">Glycosidase</keyword>
<keyword evidence="11" id="KW-1185">Reference proteome</keyword>
<keyword evidence="7" id="KW-0472">Membrane</keyword>
<dbReference type="SUPFAM" id="SSF49452">
    <property type="entry name" value="Starch-binding domain-like"/>
    <property type="match status" value="3"/>
</dbReference>
<evidence type="ECO:0000256" key="6">
    <source>
        <dbReference type="ARBA" id="ARBA00030238"/>
    </source>
</evidence>
<dbReference type="GO" id="GO:0030246">
    <property type="term" value="F:carbohydrate binding"/>
    <property type="evidence" value="ECO:0007669"/>
    <property type="project" value="InterPro"/>
</dbReference>
<keyword evidence="5" id="KW-0624">Polysaccharide degradation</keyword>
<dbReference type="GO" id="GO:0000272">
    <property type="term" value="P:polysaccharide catabolic process"/>
    <property type="evidence" value="ECO:0007669"/>
    <property type="project" value="UniProtKB-KW"/>
</dbReference>
<evidence type="ECO:0000256" key="1">
    <source>
        <dbReference type="ARBA" id="ARBA00000548"/>
    </source>
</evidence>
<dbReference type="RefSeq" id="WP_184750444.1">
    <property type="nucleotide sequence ID" value="NZ_BAAAJR010000010.1"/>
</dbReference>
<gene>
    <name evidence="10" type="ORF">HD594_001612</name>
</gene>
<feature type="domain" description="Fibronectin type-III" evidence="8">
    <location>
        <begin position="814"/>
        <end position="904"/>
    </location>
</feature>
<dbReference type="PRINTS" id="PR00014">
    <property type="entry name" value="FNTYPEIII"/>
</dbReference>
<dbReference type="Pfam" id="PF00395">
    <property type="entry name" value="SLH"/>
    <property type="match status" value="3"/>
</dbReference>
<evidence type="ECO:0000256" key="7">
    <source>
        <dbReference type="SAM" id="Phobius"/>
    </source>
</evidence>
<dbReference type="Gene3D" id="2.60.40.1120">
    <property type="entry name" value="Carboxypeptidase-like, regulatory domain"/>
    <property type="match status" value="1"/>
</dbReference>
<evidence type="ECO:0000256" key="3">
    <source>
        <dbReference type="ARBA" id="ARBA00022737"/>
    </source>
</evidence>
<feature type="domain" description="SLH" evidence="9">
    <location>
        <begin position="1127"/>
        <end position="1194"/>
    </location>
</feature>
<organism evidence="10 11">
    <name type="scientific">Microbacterium thalassium</name>
    <dbReference type="NCBI Taxonomy" id="362649"/>
    <lineage>
        <taxon>Bacteria</taxon>
        <taxon>Bacillati</taxon>
        <taxon>Actinomycetota</taxon>
        <taxon>Actinomycetes</taxon>
        <taxon>Micrococcales</taxon>
        <taxon>Microbacteriaceae</taxon>
        <taxon>Microbacterium</taxon>
    </lineage>
</organism>
<dbReference type="SMART" id="SM00060">
    <property type="entry name" value="FN3"/>
    <property type="match status" value="2"/>
</dbReference>
<dbReference type="Pfam" id="PF00041">
    <property type="entry name" value="fn3"/>
    <property type="match status" value="2"/>
</dbReference>
<dbReference type="PROSITE" id="PS51272">
    <property type="entry name" value="SLH"/>
    <property type="match status" value="3"/>
</dbReference>
<keyword evidence="7" id="KW-1133">Transmembrane helix</keyword>
<feature type="transmembrane region" description="Helical" evidence="7">
    <location>
        <begin position="25"/>
        <end position="46"/>
    </location>
</feature>
<dbReference type="PANTHER" id="PTHR13817:SF166">
    <property type="entry name" value="NEURONAL IGCAM-RELATED"/>
    <property type="match status" value="1"/>
</dbReference>
<evidence type="ECO:0000313" key="11">
    <source>
        <dbReference type="Proteomes" id="UP000537775"/>
    </source>
</evidence>
<feature type="domain" description="SLH" evidence="9">
    <location>
        <begin position="1000"/>
        <end position="1063"/>
    </location>
</feature>
<keyword evidence="3" id="KW-0677">Repeat</keyword>
<dbReference type="InterPro" id="IPR050964">
    <property type="entry name" value="Striated_Muscle_Regulatory"/>
</dbReference>
<dbReference type="EC" id="3.2.1.1" evidence="2"/>
<evidence type="ECO:0000259" key="8">
    <source>
        <dbReference type="PROSITE" id="PS50853"/>
    </source>
</evidence>
<dbReference type="PANTHER" id="PTHR13817">
    <property type="entry name" value="TITIN"/>
    <property type="match status" value="1"/>
</dbReference>
<dbReference type="SUPFAM" id="SSF49265">
    <property type="entry name" value="Fibronectin type III"/>
    <property type="match status" value="1"/>
</dbReference>
<dbReference type="InterPro" id="IPR001119">
    <property type="entry name" value="SLH_dom"/>
</dbReference>
<dbReference type="InterPro" id="IPR013784">
    <property type="entry name" value="Carb-bd-like_fold"/>
</dbReference>
<comment type="caution">
    <text evidence="10">The sequence shown here is derived from an EMBL/GenBank/DDBJ whole genome shotgun (WGS) entry which is preliminary data.</text>
</comment>
<dbReference type="Gene3D" id="2.60.40.10">
    <property type="entry name" value="Immunoglobulins"/>
    <property type="match status" value="2"/>
</dbReference>
<dbReference type="GO" id="GO:0004556">
    <property type="term" value="F:alpha-amylase activity"/>
    <property type="evidence" value="ECO:0007669"/>
    <property type="project" value="UniProtKB-EC"/>
</dbReference>
<dbReference type="InterPro" id="IPR013783">
    <property type="entry name" value="Ig-like_fold"/>
</dbReference>
<comment type="catalytic activity">
    <reaction evidence="1">
        <text>Endohydrolysis of (1-&gt;4)-alpha-D-glucosidic linkages in polysaccharides containing three or more (1-&gt;4)-alpha-linked D-glucose units.</text>
        <dbReference type="EC" id="3.2.1.1"/>
    </reaction>
</comment>
<dbReference type="InterPro" id="IPR036116">
    <property type="entry name" value="FN3_sf"/>
</dbReference>
<feature type="domain" description="Fibronectin type-III" evidence="8">
    <location>
        <begin position="905"/>
        <end position="995"/>
    </location>
</feature>
<dbReference type="CDD" id="cd00063">
    <property type="entry name" value="FN3"/>
    <property type="match status" value="2"/>
</dbReference>
<proteinExistence type="predicted"/>
<keyword evidence="4" id="KW-0378">Hydrolase</keyword>
<keyword evidence="7" id="KW-0812">Transmembrane</keyword>
<accession>A0A7X0FPH1</accession>
<evidence type="ECO:0000256" key="5">
    <source>
        <dbReference type="ARBA" id="ARBA00023326"/>
    </source>
</evidence>
<feature type="domain" description="SLH" evidence="9">
    <location>
        <begin position="1064"/>
        <end position="1126"/>
    </location>
</feature>
<sequence>MGHPDPEVISLPRARIQQSSVRRDIVITALFAIIAIVATAVAPAAASPARAATTQSISGTVSLPSSIPAEALQAITVVASPTFTGWADSSSVDEHGSYAIAGLEPGEYRVEFQVGTYWDGTQDVTPSLVGEYYDDASGWDDATLVDIATGDATGIDAALEVGYSITGHIALPAGAPAEWMQGVTVSASSDSGAYGYGYPDSTGAYEIAGLPADAYRVEFQVNSYWDDIDGDVTPNLVAEYYDDTVDWGSASLIELDADVADIDATLESGRTISGRVTLPDDAPAEWMQTISVSASSVYGSGHGYASVDADGAYAITGLPIGAYRVEFRAGGTYIDEDGNSQMPNLVSEYWDDALDWNAATDIDLNAGDATGIDATLEEGRTISGTVTLPDGAPAEWMQAISVSASSTAGYMYYTASVDSDGGYTISGLPDGDYLVEFRGDTYWDPSLGEVSTNLVTQYFDSAGSREDASPVDVSAGDQTGVDAAMVLGRSISGTVAIPADAPAEWMQDVSVSAFTPSGETIAYGEVDSETGTFEIQRLGSREYVLRFEAWGAANLATEYFDDAASLDEATPITVGDSDVTGVTVELGYGAAIDATVDLSAVNAHGAEGVSFLLLGLDGGSRGGFGGDGIRDEIETSWRNLTPGSYRLAALTTTWDADGGIDIVTSQYLRFEDDAFIELAAGEEYTGTLVARAVDSVMEGSISTEGFPASAEGKVLGSAIVYEKLEGEWIPVPELFANAGSTAPTEFSFRLPEGTYTVGFENDRTDPEVGGVSEEWWNGQDRLSNADEIAIASGVTRGGIDGTLRPAGYVPPVYPPSSPHGVVADPGDGKALVSWEAPTTDGGATISGYTVNAFPGGKTWTTSGALEVLVDGLVNGTAYTFTVTATNAQGTSPASDPADPVTPATTPIAPTAVEAVASADSATVSWQPPIDDGGAVITGYTVTASPGGQTAATTGATTAEVNGLTPGTAYTFTVTASNRVGGSPASAPSPSVTPGATDTTPGVSFVDVGASSTFYDEIRWLASEGISRGWPDGTFRPLNSVTREQMAAFLYRLAGEPDFTAPAVSPFLDVKPGHTFYKEIAWLGTTGISNGWIVSGGAEYRPLEKITREQMAAFLYRFSSSPDYVPAGGTPFRDVGAGSTFYKEIRWLASEGVTTGWVVGGGCREFRPLSKITREQMAAFMYRMENGGTDPVTSGACGS</sequence>
<dbReference type="PROSITE" id="PS50853">
    <property type="entry name" value="FN3"/>
    <property type="match status" value="2"/>
</dbReference>
<name>A0A7X0FPH1_9MICO</name>
<evidence type="ECO:0000259" key="9">
    <source>
        <dbReference type="PROSITE" id="PS51272"/>
    </source>
</evidence>
<protein>
    <recommendedName>
        <fullName evidence="2">alpha-amylase</fullName>
        <ecNumber evidence="2">3.2.1.1</ecNumber>
    </recommendedName>
    <alternativeName>
        <fullName evidence="6">1,4-alpha-D-glucan glucanohydrolase</fullName>
    </alternativeName>
</protein>
<dbReference type="EMBL" id="JACHML010000001">
    <property type="protein sequence ID" value="MBB6391299.1"/>
    <property type="molecule type" value="Genomic_DNA"/>
</dbReference>
<dbReference type="AlphaFoldDB" id="A0A7X0FPH1"/>
<keyword evidence="5" id="KW-0119">Carbohydrate metabolism</keyword>
<evidence type="ECO:0000256" key="4">
    <source>
        <dbReference type="ARBA" id="ARBA00023295"/>
    </source>
</evidence>
<evidence type="ECO:0000313" key="10">
    <source>
        <dbReference type="EMBL" id="MBB6391299.1"/>
    </source>
</evidence>